<dbReference type="AlphaFoldDB" id="A0A9J6RNB4"/>
<reference evidence="2 3" key="1">
    <citation type="submission" date="2022-12" db="EMBL/GenBank/DDBJ databases">
        <title>Dasania phycosphaerae sp. nov., isolated from particulate material of the south coast of Korea.</title>
        <authorList>
            <person name="Jiang Y."/>
        </authorList>
    </citation>
    <scope>NUCLEOTIDE SEQUENCE [LARGE SCALE GENOMIC DNA]</scope>
    <source>
        <strain evidence="2 3">GY-19</strain>
    </source>
</reference>
<sequence length="164" mass="18146">MQSGKMLVADHQGTYMIKLIGDVRLTLCNTIDDYIEQMFSADNFAGVTIDLAETLGIDSTSLGLLAKLAIQAKQRGFDRPTILSPNPDITRLLQSMGFAKVFNIYSDEITNAEDLKELPVRCGSETQVRNKVLEAHKVLMGLNEQNRADFHDLVCALETPKASQ</sequence>
<dbReference type="InterPro" id="IPR002645">
    <property type="entry name" value="STAS_dom"/>
</dbReference>
<evidence type="ECO:0000313" key="3">
    <source>
        <dbReference type="Proteomes" id="UP001069090"/>
    </source>
</evidence>
<proteinExistence type="predicted"/>
<evidence type="ECO:0000259" key="1">
    <source>
        <dbReference type="PROSITE" id="PS50801"/>
    </source>
</evidence>
<organism evidence="2 3">
    <name type="scientific">Dasania phycosphaerae</name>
    <dbReference type="NCBI Taxonomy" id="2950436"/>
    <lineage>
        <taxon>Bacteria</taxon>
        <taxon>Pseudomonadati</taxon>
        <taxon>Pseudomonadota</taxon>
        <taxon>Gammaproteobacteria</taxon>
        <taxon>Cellvibrionales</taxon>
        <taxon>Spongiibacteraceae</taxon>
        <taxon>Dasania</taxon>
    </lineage>
</organism>
<dbReference type="Proteomes" id="UP001069090">
    <property type="component" value="Unassembled WGS sequence"/>
</dbReference>
<protein>
    <submittedName>
        <fullName evidence="2">STAS domain-containing protein</fullName>
    </submittedName>
</protein>
<dbReference type="EMBL" id="JAPTGG010000009">
    <property type="protein sequence ID" value="MCZ0865988.1"/>
    <property type="molecule type" value="Genomic_DNA"/>
</dbReference>
<gene>
    <name evidence="2" type="ORF">O0V09_12310</name>
</gene>
<dbReference type="Gene3D" id="3.30.750.24">
    <property type="entry name" value="STAS domain"/>
    <property type="match status" value="1"/>
</dbReference>
<dbReference type="PROSITE" id="PS50801">
    <property type="entry name" value="STAS"/>
    <property type="match status" value="1"/>
</dbReference>
<dbReference type="SUPFAM" id="SSF52091">
    <property type="entry name" value="SpoIIaa-like"/>
    <property type="match status" value="1"/>
</dbReference>
<dbReference type="CDD" id="cd07043">
    <property type="entry name" value="STAS_anti-anti-sigma_factors"/>
    <property type="match status" value="1"/>
</dbReference>
<dbReference type="PANTHER" id="PTHR33495:SF2">
    <property type="entry name" value="ANTI-SIGMA FACTOR ANTAGONIST TM_1081-RELATED"/>
    <property type="match status" value="1"/>
</dbReference>
<dbReference type="InterPro" id="IPR036513">
    <property type="entry name" value="STAS_dom_sf"/>
</dbReference>
<keyword evidence="3" id="KW-1185">Reference proteome</keyword>
<dbReference type="InterPro" id="IPR014557">
    <property type="entry name" value="UCP029548_STAS-type"/>
</dbReference>
<name>A0A9J6RNB4_9GAMM</name>
<dbReference type="GO" id="GO:0043856">
    <property type="term" value="F:anti-sigma factor antagonist activity"/>
    <property type="evidence" value="ECO:0007669"/>
    <property type="project" value="TreeGrafter"/>
</dbReference>
<dbReference type="RefSeq" id="WP_258332141.1">
    <property type="nucleotide sequence ID" value="NZ_JAPTGG010000009.1"/>
</dbReference>
<dbReference type="Pfam" id="PF01740">
    <property type="entry name" value="STAS"/>
    <property type="match status" value="1"/>
</dbReference>
<dbReference type="PIRSF" id="PIRSF029548">
    <property type="entry name" value="UCP029548"/>
    <property type="match status" value="1"/>
</dbReference>
<dbReference type="PANTHER" id="PTHR33495">
    <property type="entry name" value="ANTI-SIGMA FACTOR ANTAGONIST TM_1081-RELATED-RELATED"/>
    <property type="match status" value="1"/>
</dbReference>
<comment type="caution">
    <text evidence="2">The sequence shown here is derived from an EMBL/GenBank/DDBJ whole genome shotgun (WGS) entry which is preliminary data.</text>
</comment>
<feature type="domain" description="STAS" evidence="1">
    <location>
        <begin position="4"/>
        <end position="118"/>
    </location>
</feature>
<accession>A0A9J6RNB4</accession>
<evidence type="ECO:0000313" key="2">
    <source>
        <dbReference type="EMBL" id="MCZ0865988.1"/>
    </source>
</evidence>